<evidence type="ECO:0000256" key="1">
    <source>
        <dbReference type="ARBA" id="ARBA00001968"/>
    </source>
</evidence>
<dbReference type="EMBL" id="KV425896">
    <property type="protein sequence ID" value="KZW01164.1"/>
    <property type="molecule type" value="Genomic_DNA"/>
</dbReference>
<dbReference type="Proteomes" id="UP000077266">
    <property type="component" value="Unassembled WGS sequence"/>
</dbReference>
<dbReference type="OrthoDB" id="78198at2759"/>
<dbReference type="PANTHER" id="PTHR48471">
    <property type="entry name" value="DDE TNP4 DOMAIN-CONTAINING PROTEIN"/>
    <property type="match status" value="1"/>
</dbReference>
<dbReference type="InterPro" id="IPR027806">
    <property type="entry name" value="HARBI1_dom"/>
</dbReference>
<dbReference type="AlphaFoldDB" id="A0A165NSM0"/>
<sequence length="425" mass="48629">MKQELKDSDDDDSSTSSSEEERKLALLAATAGVLRQRERRNERRQRTRQYLSRNALVHPRSGCTSWQKLYQSRDDRAFITTMGVNVSTFDLLLERGFQVAWDTTPIPRNDLGSSGVVASHRRLLDAAGALGLYLHRVSSTMREVSLQQIFGLTNAVLSRYLAFAADLLLAVLRKMPEAAISWPRGEEFEEYSALIVRRHYLLDGAFGSIDGLNLPIQTSDDPEWENMTYNGWLHGHFCSSVLTFSSTGVVIACVLNAPGSWHDSRIARTIYERLLRDTPDSYYLVADTAFPRGPDSIDGRIQAPLKKDAILPNDPVEREHLERFHRQLLSYRQTAEWGMRTMQGSFGRLRLPLPVTDLQRRQGLLETCVRLFNLRARVVGISQILNTYVPLWKDDDEQLWTAFEEMLFPEIIRRDRVSKFHRSGQ</sequence>
<keyword evidence="6" id="KW-1185">Reference proteome</keyword>
<evidence type="ECO:0000259" key="4">
    <source>
        <dbReference type="Pfam" id="PF13359"/>
    </source>
</evidence>
<reference evidence="5 6" key="1">
    <citation type="journal article" date="2016" name="Mol. Biol. Evol.">
        <title>Comparative Genomics of Early-Diverging Mushroom-Forming Fungi Provides Insights into the Origins of Lignocellulose Decay Capabilities.</title>
        <authorList>
            <person name="Nagy L.G."/>
            <person name="Riley R."/>
            <person name="Tritt A."/>
            <person name="Adam C."/>
            <person name="Daum C."/>
            <person name="Floudas D."/>
            <person name="Sun H."/>
            <person name="Yadav J.S."/>
            <person name="Pangilinan J."/>
            <person name="Larsson K.H."/>
            <person name="Matsuura K."/>
            <person name="Barry K."/>
            <person name="Labutti K."/>
            <person name="Kuo R."/>
            <person name="Ohm R.A."/>
            <person name="Bhattacharya S.S."/>
            <person name="Shirouzu T."/>
            <person name="Yoshinaga Y."/>
            <person name="Martin F.M."/>
            <person name="Grigoriev I.V."/>
            <person name="Hibbett D.S."/>
        </authorList>
    </citation>
    <scope>NUCLEOTIDE SEQUENCE [LARGE SCALE GENOMIC DNA]</scope>
    <source>
        <strain evidence="5 6">HHB12029</strain>
    </source>
</reference>
<protein>
    <recommendedName>
        <fullName evidence="4">DDE Tnp4 domain-containing protein</fullName>
    </recommendedName>
</protein>
<dbReference type="Pfam" id="PF13359">
    <property type="entry name" value="DDE_Tnp_4"/>
    <property type="match status" value="1"/>
</dbReference>
<feature type="domain" description="DDE Tnp4" evidence="4">
    <location>
        <begin position="209"/>
        <end position="373"/>
    </location>
</feature>
<organism evidence="5 6">
    <name type="scientific">Exidia glandulosa HHB12029</name>
    <dbReference type="NCBI Taxonomy" id="1314781"/>
    <lineage>
        <taxon>Eukaryota</taxon>
        <taxon>Fungi</taxon>
        <taxon>Dikarya</taxon>
        <taxon>Basidiomycota</taxon>
        <taxon>Agaricomycotina</taxon>
        <taxon>Agaricomycetes</taxon>
        <taxon>Auriculariales</taxon>
        <taxon>Exidiaceae</taxon>
        <taxon>Exidia</taxon>
    </lineage>
</organism>
<gene>
    <name evidence="5" type="ORF">EXIGLDRAFT_738600</name>
</gene>
<dbReference type="InParanoid" id="A0A165NSM0"/>
<evidence type="ECO:0000256" key="3">
    <source>
        <dbReference type="SAM" id="MobiDB-lite"/>
    </source>
</evidence>
<dbReference type="PANTHER" id="PTHR48471:SF1">
    <property type="entry name" value="DDE TNP4 DOMAIN-CONTAINING PROTEIN"/>
    <property type="match status" value="1"/>
</dbReference>
<keyword evidence="2" id="KW-0479">Metal-binding</keyword>
<evidence type="ECO:0000256" key="2">
    <source>
        <dbReference type="ARBA" id="ARBA00022723"/>
    </source>
</evidence>
<proteinExistence type="predicted"/>
<name>A0A165NSM0_EXIGL</name>
<feature type="region of interest" description="Disordered" evidence="3">
    <location>
        <begin position="1"/>
        <end position="22"/>
    </location>
</feature>
<comment type="cofactor">
    <cofactor evidence="1">
        <name>a divalent metal cation</name>
        <dbReference type="ChEBI" id="CHEBI:60240"/>
    </cofactor>
</comment>
<dbReference type="GO" id="GO:0046872">
    <property type="term" value="F:metal ion binding"/>
    <property type="evidence" value="ECO:0007669"/>
    <property type="project" value="UniProtKB-KW"/>
</dbReference>
<evidence type="ECO:0000313" key="5">
    <source>
        <dbReference type="EMBL" id="KZW01164.1"/>
    </source>
</evidence>
<accession>A0A165NSM0</accession>
<evidence type="ECO:0000313" key="6">
    <source>
        <dbReference type="Proteomes" id="UP000077266"/>
    </source>
</evidence>